<name>A0A9P7EGF5_9AGAM</name>
<dbReference type="GeneID" id="64636399"/>
<proteinExistence type="predicted"/>
<protein>
    <submittedName>
        <fullName evidence="1">Uncharacterized protein</fullName>
    </submittedName>
</protein>
<dbReference type="EMBL" id="JABBWG010000007">
    <property type="protein sequence ID" value="KAG1820953.1"/>
    <property type="molecule type" value="Genomic_DNA"/>
</dbReference>
<evidence type="ECO:0000313" key="1">
    <source>
        <dbReference type="EMBL" id="KAG1820953.1"/>
    </source>
</evidence>
<evidence type="ECO:0000313" key="2">
    <source>
        <dbReference type="Proteomes" id="UP000807769"/>
    </source>
</evidence>
<organism evidence="1 2">
    <name type="scientific">Suillus subaureus</name>
    <dbReference type="NCBI Taxonomy" id="48587"/>
    <lineage>
        <taxon>Eukaryota</taxon>
        <taxon>Fungi</taxon>
        <taxon>Dikarya</taxon>
        <taxon>Basidiomycota</taxon>
        <taxon>Agaricomycotina</taxon>
        <taxon>Agaricomycetes</taxon>
        <taxon>Agaricomycetidae</taxon>
        <taxon>Boletales</taxon>
        <taxon>Suillineae</taxon>
        <taxon>Suillaceae</taxon>
        <taxon>Suillus</taxon>
    </lineage>
</organism>
<dbReference type="OrthoDB" id="424402at2759"/>
<sequence>MIPRLISVMEILKREHLKTLDVPAGQLMDCISTMNCNGNNVAKSLQKGRSVIRILEGKKQRVFRVWKSVLGLTLFHTTKVQPRTQLNADFSVGVGVRDAELVVGQTLSAFMMVKAMLAGGKNKAQTDISQDARSTGMVIGSPRSTSRPRIAKSCNVPFANLGMHLEDATYVRWFRSDHIKAMMTRDKRFEGGTLSDEPCTATWIQNKVFQLKYCNENVKQDSGAVLEWVSR</sequence>
<reference evidence="1" key="1">
    <citation type="journal article" date="2020" name="New Phytol.">
        <title>Comparative genomics reveals dynamic genome evolution in host specialist ectomycorrhizal fungi.</title>
        <authorList>
            <person name="Lofgren L.A."/>
            <person name="Nguyen N.H."/>
            <person name="Vilgalys R."/>
            <person name="Ruytinx J."/>
            <person name="Liao H.L."/>
            <person name="Branco S."/>
            <person name="Kuo A."/>
            <person name="LaButti K."/>
            <person name="Lipzen A."/>
            <person name="Andreopoulos W."/>
            <person name="Pangilinan J."/>
            <person name="Riley R."/>
            <person name="Hundley H."/>
            <person name="Na H."/>
            <person name="Barry K."/>
            <person name="Grigoriev I.V."/>
            <person name="Stajich J.E."/>
            <person name="Kennedy P.G."/>
        </authorList>
    </citation>
    <scope>NUCLEOTIDE SEQUENCE</scope>
    <source>
        <strain evidence="1">MN1</strain>
    </source>
</reference>
<accession>A0A9P7EGF5</accession>
<gene>
    <name evidence="1" type="ORF">BJ212DRAFT_1585982</name>
</gene>
<keyword evidence="2" id="KW-1185">Reference proteome</keyword>
<dbReference type="Proteomes" id="UP000807769">
    <property type="component" value="Unassembled WGS sequence"/>
</dbReference>
<dbReference type="RefSeq" id="XP_041196020.1">
    <property type="nucleotide sequence ID" value="XM_041342383.1"/>
</dbReference>
<dbReference type="AlphaFoldDB" id="A0A9P7EGF5"/>
<comment type="caution">
    <text evidence="1">The sequence shown here is derived from an EMBL/GenBank/DDBJ whole genome shotgun (WGS) entry which is preliminary data.</text>
</comment>